<evidence type="ECO:0000256" key="2">
    <source>
        <dbReference type="SAM" id="SignalP"/>
    </source>
</evidence>
<reference evidence="3 4" key="2">
    <citation type="submission" date="2018-11" db="EMBL/GenBank/DDBJ databases">
        <authorList>
            <consortium name="Pathogen Informatics"/>
        </authorList>
    </citation>
    <scope>NUCLEOTIDE SEQUENCE [LARGE SCALE GENOMIC DNA]</scope>
</reference>
<evidence type="ECO:0000313" key="3">
    <source>
        <dbReference type="EMBL" id="VDK25860.1"/>
    </source>
</evidence>
<evidence type="ECO:0000256" key="1">
    <source>
        <dbReference type="SAM" id="MobiDB-lite"/>
    </source>
</evidence>
<feature type="compositionally biased region" description="Acidic residues" evidence="1">
    <location>
        <begin position="42"/>
        <end position="62"/>
    </location>
</feature>
<dbReference type="Proteomes" id="UP000267096">
    <property type="component" value="Unassembled WGS sequence"/>
</dbReference>
<accession>A0A0M3JE20</accession>
<organism evidence="5">
    <name type="scientific">Anisakis simplex</name>
    <name type="common">Herring worm</name>
    <dbReference type="NCBI Taxonomy" id="6269"/>
    <lineage>
        <taxon>Eukaryota</taxon>
        <taxon>Metazoa</taxon>
        <taxon>Ecdysozoa</taxon>
        <taxon>Nematoda</taxon>
        <taxon>Chromadorea</taxon>
        <taxon>Rhabditida</taxon>
        <taxon>Spirurina</taxon>
        <taxon>Ascaridomorpha</taxon>
        <taxon>Ascaridoidea</taxon>
        <taxon>Anisakidae</taxon>
        <taxon>Anisakis</taxon>
        <taxon>Anisakis simplex complex</taxon>
    </lineage>
</organism>
<evidence type="ECO:0000313" key="5">
    <source>
        <dbReference type="WBParaSite" id="ASIM_0000586101-mRNA-1"/>
    </source>
</evidence>
<feature type="signal peptide" evidence="2">
    <location>
        <begin position="1"/>
        <end position="17"/>
    </location>
</feature>
<keyword evidence="4" id="KW-1185">Reference proteome</keyword>
<evidence type="ECO:0000313" key="4">
    <source>
        <dbReference type="Proteomes" id="UP000267096"/>
    </source>
</evidence>
<dbReference type="WBParaSite" id="ASIM_0000586101-mRNA-1">
    <property type="protein sequence ID" value="ASIM_0000586101-mRNA-1"/>
    <property type="gene ID" value="ASIM_0000586101"/>
</dbReference>
<dbReference type="AlphaFoldDB" id="A0A0M3JE20"/>
<keyword evidence="2" id="KW-0732">Signal</keyword>
<dbReference type="EMBL" id="UYRR01011300">
    <property type="protein sequence ID" value="VDK25860.1"/>
    <property type="molecule type" value="Genomic_DNA"/>
</dbReference>
<protein>
    <submittedName>
        <fullName evidence="5">Secreted protein</fullName>
    </submittedName>
</protein>
<name>A0A0M3JE20_ANISI</name>
<proteinExistence type="predicted"/>
<feature type="chain" id="PRO_5043120868" evidence="2">
    <location>
        <begin position="18"/>
        <end position="62"/>
    </location>
</feature>
<sequence length="62" mass="6629">MMRSIIVCLFIVTAANTKSIHKRNNEYGDEPVAPAAGQEGGYGEEEAAVVPAPEEEAPNQVE</sequence>
<feature type="region of interest" description="Disordered" evidence="1">
    <location>
        <begin position="22"/>
        <end position="62"/>
    </location>
</feature>
<gene>
    <name evidence="3" type="ORF">ASIM_LOCUS5651</name>
</gene>
<reference evidence="5" key="1">
    <citation type="submission" date="2017-02" db="UniProtKB">
        <authorList>
            <consortium name="WormBaseParasite"/>
        </authorList>
    </citation>
    <scope>IDENTIFICATION</scope>
</reference>
<dbReference type="OrthoDB" id="5843337at2759"/>